<organism evidence="1 2">
    <name type="scientific">Tribonema minus</name>
    <dbReference type="NCBI Taxonomy" id="303371"/>
    <lineage>
        <taxon>Eukaryota</taxon>
        <taxon>Sar</taxon>
        <taxon>Stramenopiles</taxon>
        <taxon>Ochrophyta</taxon>
        <taxon>PX clade</taxon>
        <taxon>Xanthophyceae</taxon>
        <taxon>Tribonematales</taxon>
        <taxon>Tribonemataceae</taxon>
        <taxon>Tribonema</taxon>
    </lineage>
</organism>
<accession>A0A836C8J6</accession>
<evidence type="ECO:0000313" key="1">
    <source>
        <dbReference type="EMBL" id="KAG5175808.1"/>
    </source>
</evidence>
<dbReference type="AlphaFoldDB" id="A0A836C8J6"/>
<dbReference type="InterPro" id="IPR011989">
    <property type="entry name" value="ARM-like"/>
</dbReference>
<name>A0A836C8J6_9STRA</name>
<keyword evidence="2" id="KW-1185">Reference proteome</keyword>
<dbReference type="InterPro" id="IPR016024">
    <property type="entry name" value="ARM-type_fold"/>
</dbReference>
<gene>
    <name evidence="1" type="ORF">JKP88DRAFT_249946</name>
</gene>
<reference evidence="1" key="1">
    <citation type="submission" date="2021-02" db="EMBL/GenBank/DDBJ databases">
        <title>First Annotated Genome of the Yellow-green Alga Tribonema minus.</title>
        <authorList>
            <person name="Mahan K.M."/>
        </authorList>
    </citation>
    <scope>NUCLEOTIDE SEQUENCE</scope>
    <source>
        <strain evidence="1">UTEX B ZZ1240</strain>
    </source>
</reference>
<dbReference type="EMBL" id="JAFCMP010000545">
    <property type="protein sequence ID" value="KAG5175808.1"/>
    <property type="molecule type" value="Genomic_DNA"/>
</dbReference>
<proteinExistence type="predicted"/>
<dbReference type="Proteomes" id="UP000664859">
    <property type="component" value="Unassembled WGS sequence"/>
</dbReference>
<evidence type="ECO:0000313" key="2">
    <source>
        <dbReference type="Proteomes" id="UP000664859"/>
    </source>
</evidence>
<sequence>MAAHQQHAVLSCEAKMVAMMRQFPQSASVQRWGACAMVRRVQRLPMARLTIVHNLGRAGACVHNLGRAGACEAIVAALLAHRLNVRVQEAALAAAGTLVCGSRSNWLKLKAAGLCPLVVAAMRAHAAQSGVQQYAAGVIAEIAEATRSFDVATASRAAHSSEHAATKEALMAAGVNTALVRALQTHCGSHKMVWRILYALISLTSAFTRRDALKFCSAGGANTLVAVMNAHPFHGYVQQAAARVLIQLAGTGGTDAIANKFIAAGASAAVTAVFHNVPQFASLDAVACLARYDAAVQLAAAGAAEAVLAAVRTHTDDILFKVSLSTSELTSALYALSVLAGNETVCTRLRAAGACEAVAIVLRSIELPEIWPGPNARVHMYALSLVRSLAKNSMCSTGAPEGLARLAHARACEAVVTILRQLLQQPHGEELLTHTIDQAICAMETLSNDSGLAARLALAGAKSAVASAIATYPANNYFQAACKCLKYHLSSTAASRSDRYY</sequence>
<protein>
    <submittedName>
        <fullName evidence="1">Uncharacterized protein</fullName>
    </submittedName>
</protein>
<comment type="caution">
    <text evidence="1">The sequence shown here is derived from an EMBL/GenBank/DDBJ whole genome shotgun (WGS) entry which is preliminary data.</text>
</comment>
<dbReference type="Gene3D" id="1.25.10.10">
    <property type="entry name" value="Leucine-rich Repeat Variant"/>
    <property type="match status" value="2"/>
</dbReference>
<dbReference type="SUPFAM" id="SSF48371">
    <property type="entry name" value="ARM repeat"/>
    <property type="match status" value="2"/>
</dbReference>